<dbReference type="AlphaFoldDB" id="Q13JE3"/>
<accession>Q13JE3</accession>
<keyword evidence="3" id="KW-1185">Reference proteome</keyword>
<evidence type="ECO:0000313" key="3">
    <source>
        <dbReference type="Proteomes" id="UP000001817"/>
    </source>
</evidence>
<name>Q13JE3_PARXL</name>
<proteinExistence type="predicted"/>
<dbReference type="Proteomes" id="UP000001817">
    <property type="component" value="Chromosome 2"/>
</dbReference>
<organism evidence="2 3">
    <name type="scientific">Paraburkholderia xenovorans (strain LB400)</name>
    <dbReference type="NCBI Taxonomy" id="266265"/>
    <lineage>
        <taxon>Bacteria</taxon>
        <taxon>Pseudomonadati</taxon>
        <taxon>Pseudomonadota</taxon>
        <taxon>Betaproteobacteria</taxon>
        <taxon>Burkholderiales</taxon>
        <taxon>Burkholderiaceae</taxon>
        <taxon>Paraburkholderia</taxon>
    </lineage>
</organism>
<reference evidence="2 3" key="1">
    <citation type="journal article" date="2006" name="Proc. Natl. Acad. Sci. U.S.A.">
        <title>Burkholderia xenovorans LB400 harbors a multi-replicon, 9.73-Mbp genome shaped for versatility.</title>
        <authorList>
            <person name="Chain P.S."/>
            <person name="Denef V.J."/>
            <person name="Konstantinidis K.T."/>
            <person name="Vergez L.M."/>
            <person name="Agullo L."/>
            <person name="Reyes V.L."/>
            <person name="Hauser L."/>
            <person name="Cordova M."/>
            <person name="Gomez L."/>
            <person name="Gonzalez M."/>
            <person name="Land M."/>
            <person name="Lao V."/>
            <person name="Larimer F."/>
            <person name="LiPuma J.J."/>
            <person name="Mahenthiralingam E."/>
            <person name="Malfatti S.A."/>
            <person name="Marx C.J."/>
            <person name="Parnell J.J."/>
            <person name="Ramette A."/>
            <person name="Richardson P."/>
            <person name="Seeger M."/>
            <person name="Smith D."/>
            <person name="Spilker T."/>
            <person name="Sul W.J."/>
            <person name="Tsoi T.V."/>
            <person name="Ulrich L.E."/>
            <person name="Zhulin I.B."/>
            <person name="Tiedje J.M."/>
        </authorList>
    </citation>
    <scope>NUCLEOTIDE SEQUENCE [LARGE SCALE GENOMIC DNA]</scope>
    <source>
        <strain evidence="2 3">LB400</strain>
    </source>
</reference>
<protein>
    <submittedName>
        <fullName evidence="2">Uncharacterized protein</fullName>
    </submittedName>
</protein>
<evidence type="ECO:0000313" key="2">
    <source>
        <dbReference type="EMBL" id="ABE35796.1"/>
    </source>
</evidence>
<gene>
    <name evidence="2" type="ORF">Bxe_B0142</name>
</gene>
<dbReference type="KEGG" id="bxe:Bxe_B0142"/>
<sequence length="121" mass="13774">MSLRWRTFKVMVRRSLRFLFSYFSSLLFHWKSFVKLGIDVDTVLQGKRLLGRKCKWDVVFSETNPIPQKPIGVLAVVNPGRRTYPLDARLFGLRSTAASVRSQGAGPNIDLVNPTQVRTPP</sequence>
<evidence type="ECO:0000256" key="1">
    <source>
        <dbReference type="SAM" id="MobiDB-lite"/>
    </source>
</evidence>
<feature type="region of interest" description="Disordered" evidence="1">
    <location>
        <begin position="100"/>
        <end position="121"/>
    </location>
</feature>
<dbReference type="EMBL" id="CP000271">
    <property type="protein sequence ID" value="ABE35796.1"/>
    <property type="molecule type" value="Genomic_DNA"/>
</dbReference>